<accession>A0A5R9LEX8</accession>
<evidence type="ECO:0000313" key="1">
    <source>
        <dbReference type="EMBL" id="TLV14098.1"/>
    </source>
</evidence>
<dbReference type="AlphaFoldDB" id="A0A5R9LEX8"/>
<gene>
    <name evidence="1" type="ORF">FE839_17110</name>
</gene>
<keyword evidence="2" id="KW-1185">Reference proteome</keyword>
<comment type="caution">
    <text evidence="1">The sequence shown here is derived from an EMBL/GenBank/DDBJ whole genome shotgun (WGS) entry which is preliminary data.</text>
</comment>
<proteinExistence type="predicted"/>
<protein>
    <submittedName>
        <fullName evidence="1">Uncharacterized protein</fullName>
    </submittedName>
</protein>
<dbReference type="EMBL" id="VCHQ01000024">
    <property type="protein sequence ID" value="TLV14098.1"/>
    <property type="molecule type" value="Genomic_DNA"/>
</dbReference>
<sequence length="66" mass="7658">MAALAHPGHVPLVRSRDSLPCRLEATRIFLCKLRPYPPGRSIRLHFTKLLTILKQQTKNDFVLYCR</sequence>
<evidence type="ECO:0000313" key="2">
    <source>
        <dbReference type="Proteomes" id="UP000307430"/>
    </source>
</evidence>
<name>A0A5R9LEX8_9ENTR</name>
<reference evidence="1 2" key="1">
    <citation type="submission" date="2019-05" db="EMBL/GenBank/DDBJ databases">
        <title>Genome sequence of Klebsiella sp strain TOUT106.</title>
        <authorList>
            <person name="Rahi P."/>
            <person name="Chaudhari D."/>
        </authorList>
    </citation>
    <scope>NUCLEOTIDE SEQUENCE [LARGE SCALE GENOMIC DNA]</scope>
    <source>
        <strain evidence="1 2">TOUT106</strain>
    </source>
</reference>
<dbReference type="Proteomes" id="UP000307430">
    <property type="component" value="Unassembled WGS sequence"/>
</dbReference>
<organism evidence="1 2">
    <name type="scientific">Klebsiella indica</name>
    <dbReference type="NCBI Taxonomy" id="2582917"/>
    <lineage>
        <taxon>Bacteria</taxon>
        <taxon>Pseudomonadati</taxon>
        <taxon>Pseudomonadota</taxon>
        <taxon>Gammaproteobacteria</taxon>
        <taxon>Enterobacterales</taxon>
        <taxon>Enterobacteriaceae</taxon>
        <taxon>Klebsiella/Raoultella group</taxon>
        <taxon>Klebsiella</taxon>
    </lineage>
</organism>